<evidence type="ECO:0000256" key="4">
    <source>
        <dbReference type="ARBA" id="ARBA00023136"/>
    </source>
</evidence>
<sequence length="296" mass="32510">MLQAFLMLSILLSLSSLGYLYPTLFLSFKEHVPYLLTLVMLSMGMTLSKKDFINTLKKPLSVTYGAILHYTIMPILGFLIPKLFDFGKDLSVGMVLVGSAPSGTASTLITYLSKGDLAYSVSVTTFSTLLSPLLTPFWAWLLAGRYVSVPFLPMVTTTLKLIVLPIIAGMFLKRFIKVQKVERFLPYLTTLCIALIIAVVLSLNRDALQKSSSLLILGVSLHIVLGFVLGYAFGRLTGLDVKLSKTLSIEVGMQNSALSTVLALNFFGQEASLPSAIFSLLQNLYGLFLSFLLRRL</sequence>
<proteinExistence type="predicted"/>
<protein>
    <submittedName>
        <fullName evidence="6">Bile acid:Na+ symporter, BASS family</fullName>
    </submittedName>
</protein>
<evidence type="ECO:0000256" key="1">
    <source>
        <dbReference type="ARBA" id="ARBA00004141"/>
    </source>
</evidence>
<accession>A0A1M6SS84</accession>
<evidence type="ECO:0000256" key="2">
    <source>
        <dbReference type="ARBA" id="ARBA00022692"/>
    </source>
</evidence>
<feature type="transmembrane region" description="Helical" evidence="5">
    <location>
        <begin position="119"/>
        <end position="139"/>
    </location>
</feature>
<keyword evidence="7" id="KW-1185">Reference proteome</keyword>
<dbReference type="InterPro" id="IPR002657">
    <property type="entry name" value="BilAc:Na_symport/Acr3"/>
</dbReference>
<gene>
    <name evidence="6" type="ORF">SAMN05444391_1147</name>
</gene>
<dbReference type="InterPro" id="IPR038770">
    <property type="entry name" value="Na+/solute_symporter_sf"/>
</dbReference>
<comment type="subcellular location">
    <subcellularLocation>
        <location evidence="1">Membrane</location>
        <topology evidence="1">Multi-pass membrane protein</topology>
    </subcellularLocation>
</comment>
<feature type="transmembrane region" description="Helical" evidence="5">
    <location>
        <begin position="215"/>
        <end position="234"/>
    </location>
</feature>
<dbReference type="Pfam" id="PF01758">
    <property type="entry name" value="SBF"/>
    <property type="match status" value="1"/>
</dbReference>
<evidence type="ECO:0000256" key="5">
    <source>
        <dbReference type="SAM" id="Phobius"/>
    </source>
</evidence>
<feature type="transmembrane region" description="Helical" evidence="5">
    <location>
        <begin position="32"/>
        <end position="48"/>
    </location>
</feature>
<dbReference type="Gene3D" id="1.20.1530.20">
    <property type="match status" value="1"/>
</dbReference>
<feature type="transmembrane region" description="Helical" evidence="5">
    <location>
        <begin position="60"/>
        <end position="80"/>
    </location>
</feature>
<dbReference type="GO" id="GO:0016020">
    <property type="term" value="C:membrane"/>
    <property type="evidence" value="ECO:0007669"/>
    <property type="project" value="UniProtKB-SubCell"/>
</dbReference>
<evidence type="ECO:0000313" key="6">
    <source>
        <dbReference type="EMBL" id="SHK47592.1"/>
    </source>
</evidence>
<evidence type="ECO:0000313" key="7">
    <source>
        <dbReference type="Proteomes" id="UP000189810"/>
    </source>
</evidence>
<keyword evidence="3 5" id="KW-1133">Transmembrane helix</keyword>
<feature type="transmembrane region" description="Helical" evidence="5">
    <location>
        <begin position="184"/>
        <end position="203"/>
    </location>
</feature>
<organism evidence="6 7">
    <name type="scientific">Thermocrinis minervae</name>
    <dbReference type="NCBI Taxonomy" id="381751"/>
    <lineage>
        <taxon>Bacteria</taxon>
        <taxon>Pseudomonadati</taxon>
        <taxon>Aquificota</taxon>
        <taxon>Aquificia</taxon>
        <taxon>Aquificales</taxon>
        <taxon>Aquificaceae</taxon>
        <taxon>Thermocrinis</taxon>
    </lineage>
</organism>
<reference evidence="6 7" key="1">
    <citation type="submission" date="2016-11" db="EMBL/GenBank/DDBJ databases">
        <authorList>
            <person name="Jaros S."/>
            <person name="Januszkiewicz K."/>
            <person name="Wedrychowicz H."/>
        </authorList>
    </citation>
    <scope>NUCLEOTIDE SEQUENCE [LARGE SCALE GENOMIC DNA]</scope>
    <source>
        <strain evidence="6 7">DSM 19557</strain>
    </source>
</reference>
<name>A0A1M6SS84_9AQUI</name>
<evidence type="ECO:0000256" key="3">
    <source>
        <dbReference type="ARBA" id="ARBA00022989"/>
    </source>
</evidence>
<dbReference type="RefSeq" id="WP_231967101.1">
    <property type="nucleotide sequence ID" value="NZ_LT670846.1"/>
</dbReference>
<dbReference type="Proteomes" id="UP000189810">
    <property type="component" value="Chromosome I"/>
</dbReference>
<feature type="transmembrane region" description="Helical" evidence="5">
    <location>
        <begin position="92"/>
        <end position="112"/>
    </location>
</feature>
<dbReference type="STRING" id="381751.SAMN05444391_1147"/>
<keyword evidence="2 5" id="KW-0812">Transmembrane</keyword>
<dbReference type="PANTHER" id="PTHR10361">
    <property type="entry name" value="SODIUM-BILE ACID COTRANSPORTER"/>
    <property type="match status" value="1"/>
</dbReference>
<dbReference type="EMBL" id="LT670846">
    <property type="protein sequence ID" value="SHK47592.1"/>
    <property type="molecule type" value="Genomic_DNA"/>
</dbReference>
<keyword evidence="4 5" id="KW-0472">Membrane</keyword>
<dbReference type="PANTHER" id="PTHR10361:SF28">
    <property type="entry name" value="P3 PROTEIN-RELATED"/>
    <property type="match status" value="1"/>
</dbReference>
<dbReference type="AlphaFoldDB" id="A0A1M6SS84"/>
<feature type="transmembrane region" description="Helical" evidence="5">
    <location>
        <begin position="151"/>
        <end position="172"/>
    </location>
</feature>
<dbReference type="InterPro" id="IPR004710">
    <property type="entry name" value="Bilac:Na_transpt"/>
</dbReference>